<dbReference type="GO" id="GO:0016758">
    <property type="term" value="F:hexosyltransferase activity"/>
    <property type="evidence" value="ECO:0007669"/>
    <property type="project" value="UniProtKB-ARBA"/>
</dbReference>
<dbReference type="CDD" id="cd00761">
    <property type="entry name" value="Glyco_tranf_GTA_type"/>
    <property type="match status" value="1"/>
</dbReference>
<evidence type="ECO:0000313" key="2">
    <source>
        <dbReference type="EMBL" id="HIZ69283.1"/>
    </source>
</evidence>
<dbReference type="Gene3D" id="3.90.550.10">
    <property type="entry name" value="Spore Coat Polysaccharide Biosynthesis Protein SpsA, Chain A"/>
    <property type="match status" value="1"/>
</dbReference>
<dbReference type="PANTHER" id="PTHR22916:SF3">
    <property type="entry name" value="UDP-GLCNAC:BETAGAL BETA-1,3-N-ACETYLGLUCOSAMINYLTRANSFERASE-LIKE PROTEIN 1"/>
    <property type="match status" value="1"/>
</dbReference>
<dbReference type="Proteomes" id="UP000824055">
    <property type="component" value="Unassembled WGS sequence"/>
</dbReference>
<name>A0A9D2FXI2_9BACT</name>
<dbReference type="SUPFAM" id="SSF53448">
    <property type="entry name" value="Nucleotide-diphospho-sugar transferases"/>
    <property type="match status" value="1"/>
</dbReference>
<dbReference type="InterPro" id="IPR001173">
    <property type="entry name" value="Glyco_trans_2-like"/>
</dbReference>
<protein>
    <submittedName>
        <fullName evidence="2">Glycosyltransferase family 2 protein</fullName>
    </submittedName>
</protein>
<feature type="domain" description="Glycosyltransferase 2-like" evidence="1">
    <location>
        <begin position="5"/>
        <end position="151"/>
    </location>
</feature>
<dbReference type="InterPro" id="IPR029044">
    <property type="entry name" value="Nucleotide-diphossugar_trans"/>
</dbReference>
<reference evidence="2" key="2">
    <citation type="submission" date="2021-04" db="EMBL/GenBank/DDBJ databases">
        <authorList>
            <person name="Gilroy R."/>
        </authorList>
    </citation>
    <scope>NUCLEOTIDE SEQUENCE</scope>
    <source>
        <strain evidence="2">ChiHecec3B27-8219</strain>
    </source>
</reference>
<dbReference type="Pfam" id="PF00535">
    <property type="entry name" value="Glycos_transf_2"/>
    <property type="match status" value="1"/>
</dbReference>
<organism evidence="2 3">
    <name type="scientific">Candidatus Prevotella avicola</name>
    <dbReference type="NCBI Taxonomy" id="2838738"/>
    <lineage>
        <taxon>Bacteria</taxon>
        <taxon>Pseudomonadati</taxon>
        <taxon>Bacteroidota</taxon>
        <taxon>Bacteroidia</taxon>
        <taxon>Bacteroidales</taxon>
        <taxon>Prevotellaceae</taxon>
        <taxon>Prevotella</taxon>
    </lineage>
</organism>
<comment type="caution">
    <text evidence="2">The sequence shown here is derived from an EMBL/GenBank/DDBJ whole genome shotgun (WGS) entry which is preliminary data.</text>
</comment>
<dbReference type="PANTHER" id="PTHR22916">
    <property type="entry name" value="GLYCOSYLTRANSFERASE"/>
    <property type="match status" value="1"/>
</dbReference>
<gene>
    <name evidence="2" type="ORF">H9966_05260</name>
</gene>
<dbReference type="EMBL" id="DXBE01000039">
    <property type="protein sequence ID" value="HIZ69283.1"/>
    <property type="molecule type" value="Genomic_DNA"/>
</dbReference>
<evidence type="ECO:0000259" key="1">
    <source>
        <dbReference type="Pfam" id="PF00535"/>
    </source>
</evidence>
<dbReference type="AlphaFoldDB" id="A0A9D2FXI2"/>
<reference evidence="2" key="1">
    <citation type="journal article" date="2021" name="PeerJ">
        <title>Extensive microbial diversity within the chicken gut microbiome revealed by metagenomics and culture.</title>
        <authorList>
            <person name="Gilroy R."/>
            <person name="Ravi A."/>
            <person name="Getino M."/>
            <person name="Pursley I."/>
            <person name="Horton D.L."/>
            <person name="Alikhan N.F."/>
            <person name="Baker D."/>
            <person name="Gharbi K."/>
            <person name="Hall N."/>
            <person name="Watson M."/>
            <person name="Adriaenssens E.M."/>
            <person name="Foster-Nyarko E."/>
            <person name="Jarju S."/>
            <person name="Secka A."/>
            <person name="Antonio M."/>
            <person name="Oren A."/>
            <person name="Chaudhuri R.R."/>
            <person name="La Ragione R."/>
            <person name="Hildebrand F."/>
            <person name="Pallen M.J."/>
        </authorList>
    </citation>
    <scope>NUCLEOTIDE SEQUENCE</scope>
    <source>
        <strain evidence="2">ChiHecec3B27-8219</strain>
    </source>
</reference>
<proteinExistence type="predicted"/>
<evidence type="ECO:0000313" key="3">
    <source>
        <dbReference type="Proteomes" id="UP000824055"/>
    </source>
</evidence>
<sequence length="325" mass="38340">MTNISILVAVYNGERYLRQCLDSILEQTMKDLQVICVDDASMDHSLDILREYAAKDSRVQVLSLETNVGVAAARNRGLRLATGKYVCFVDCDDWIAPNAMEEIGKVFSSYPQTDCVLFDLYLSDERGSWPYPMVAFEVMTGKEAFEKSLAWEIHGVYAVRTSLHKAYPYEVAMGTYGDEITTRIHYIHSRDVRTSRAKYYYRQHLQSVTHAISISRFDILLADQWLKHFLLKENVGHDVLRQHENLTWLNIIGMYKLYYHHRKHFSSKECHHALSLVKQAWANIEPRLLRRSIKWKFGYIPFHHSWFLFRLQEEMYFTLRRILRR</sequence>
<accession>A0A9D2FXI2</accession>